<dbReference type="EMBL" id="FUWH01000002">
    <property type="protein sequence ID" value="SJZ50432.1"/>
    <property type="molecule type" value="Genomic_DNA"/>
</dbReference>
<dbReference type="Proteomes" id="UP000190888">
    <property type="component" value="Unassembled WGS sequence"/>
</dbReference>
<dbReference type="InterPro" id="IPR001646">
    <property type="entry name" value="5peptide_repeat"/>
</dbReference>
<dbReference type="RefSeq" id="WP_078830285.1">
    <property type="nucleotide sequence ID" value="NZ_FUWH01000002.1"/>
</dbReference>
<evidence type="ECO:0000313" key="1">
    <source>
        <dbReference type="EMBL" id="SJZ50432.1"/>
    </source>
</evidence>
<dbReference type="InterPro" id="IPR052949">
    <property type="entry name" value="PA_immunity-related"/>
</dbReference>
<name>A0A1T4L6S6_9BACT</name>
<evidence type="ECO:0000313" key="2">
    <source>
        <dbReference type="Proteomes" id="UP000190888"/>
    </source>
</evidence>
<dbReference type="PANTHER" id="PTHR42999">
    <property type="entry name" value="ANTIBIOTIC RESISTANCE PROTEIN MCBG"/>
    <property type="match status" value="1"/>
</dbReference>
<dbReference type="STRING" id="413434.SAMN04488132_102333"/>
<dbReference type="Pfam" id="PF13599">
    <property type="entry name" value="Pentapeptide_4"/>
    <property type="match status" value="2"/>
</dbReference>
<accession>A0A1T4L6S6</accession>
<dbReference type="PANTHER" id="PTHR42999:SF1">
    <property type="entry name" value="PENTAPEPTIDE REPEAT-CONTAINING PROTEIN"/>
    <property type="match status" value="1"/>
</dbReference>
<dbReference type="AlphaFoldDB" id="A0A1T4L6S6"/>
<reference evidence="1 2" key="1">
    <citation type="submission" date="2017-02" db="EMBL/GenBank/DDBJ databases">
        <authorList>
            <person name="Peterson S.W."/>
        </authorList>
    </citation>
    <scope>NUCLEOTIDE SEQUENCE [LARGE SCALE GENOMIC DNA]</scope>
    <source>
        <strain evidence="1 2">DSM 22335</strain>
    </source>
</reference>
<dbReference type="Gene3D" id="2.160.20.80">
    <property type="entry name" value="E3 ubiquitin-protein ligase SopA"/>
    <property type="match status" value="1"/>
</dbReference>
<dbReference type="SUPFAM" id="SSF141571">
    <property type="entry name" value="Pentapeptide repeat-like"/>
    <property type="match status" value="1"/>
</dbReference>
<sequence length="192" mass="21702">MPAYFEDQLLEKQDYKIQNLPTGDYAGCTFNHCDFSGTSLSGVSFEDCVFSDCNFSLSKLHGTTFRDVKFNGCKMLGLHFEDCNPYGLALQFDHCILNHSSFYKAKIRKTVFKNTQLIETDFTEADLTGSVFTDCELSGAKFEQTILEKTDLRGAVNFIIDPEINKIKRARFGLSGLPGLLTRYDIEIDHKS</sequence>
<keyword evidence="2" id="KW-1185">Reference proteome</keyword>
<gene>
    <name evidence="1" type="ORF">SAMN04488132_102333</name>
</gene>
<organism evidence="1 2">
    <name type="scientific">Sediminibacterium ginsengisoli</name>
    <dbReference type="NCBI Taxonomy" id="413434"/>
    <lineage>
        <taxon>Bacteria</taxon>
        <taxon>Pseudomonadati</taxon>
        <taxon>Bacteroidota</taxon>
        <taxon>Chitinophagia</taxon>
        <taxon>Chitinophagales</taxon>
        <taxon>Chitinophagaceae</taxon>
        <taxon>Sediminibacterium</taxon>
    </lineage>
</organism>
<dbReference type="OrthoDB" id="67652at2"/>
<proteinExistence type="predicted"/>
<protein>
    <submittedName>
        <fullName evidence="1">Uncharacterized protein YjbI, contains pentapeptide repeats</fullName>
    </submittedName>
</protein>